<evidence type="ECO:0000313" key="1">
    <source>
        <dbReference type="EMBL" id="SFK18509.1"/>
    </source>
</evidence>
<dbReference type="AlphaFoldDB" id="A0A1I3XGN0"/>
<keyword evidence="2" id="KW-1185">Reference proteome</keyword>
<reference evidence="2" key="1">
    <citation type="submission" date="2016-10" db="EMBL/GenBank/DDBJ databases">
        <authorList>
            <person name="Varghese N."/>
            <person name="Submissions S."/>
        </authorList>
    </citation>
    <scope>NUCLEOTIDE SEQUENCE [LARGE SCALE GENOMIC DNA]</scope>
    <source>
        <strain evidence="2">DSM 11578</strain>
    </source>
</reference>
<gene>
    <name evidence="1" type="ORF">SAMN04488079_10651</name>
</gene>
<dbReference type="Proteomes" id="UP000198924">
    <property type="component" value="Unassembled WGS sequence"/>
</dbReference>
<accession>A0A1I3XGN0</accession>
<proteinExistence type="predicted"/>
<organism evidence="1 2">
    <name type="scientific">Methylophaga sulfidovorans</name>
    <dbReference type="NCBI Taxonomy" id="45496"/>
    <lineage>
        <taxon>Bacteria</taxon>
        <taxon>Pseudomonadati</taxon>
        <taxon>Pseudomonadota</taxon>
        <taxon>Gammaproteobacteria</taxon>
        <taxon>Thiotrichales</taxon>
        <taxon>Piscirickettsiaceae</taxon>
        <taxon>Methylophaga</taxon>
    </lineage>
</organism>
<name>A0A1I3XGN0_9GAMM</name>
<protein>
    <submittedName>
        <fullName evidence="1">Uncharacterized protein</fullName>
    </submittedName>
</protein>
<sequence length="47" mass="5728">MADTIELTEAQRQERDERFRYVDLTHPLMKALYEMQLDLENEQEEQA</sequence>
<dbReference type="RefSeq" id="WP_177207271.1">
    <property type="nucleotide sequence ID" value="NZ_FOSH01000006.1"/>
</dbReference>
<evidence type="ECO:0000313" key="2">
    <source>
        <dbReference type="Proteomes" id="UP000198924"/>
    </source>
</evidence>
<dbReference type="EMBL" id="FOSH01000006">
    <property type="protein sequence ID" value="SFK18509.1"/>
    <property type="molecule type" value="Genomic_DNA"/>
</dbReference>